<evidence type="ECO:0000256" key="5">
    <source>
        <dbReference type="ARBA" id="ARBA00023136"/>
    </source>
</evidence>
<dbReference type="PANTHER" id="PTHR33529:SF2">
    <property type="entry name" value="LIPOPOLYSACCHARIDE EXPORT SYSTEM PERMEASE PROTEIN LPTG"/>
    <property type="match status" value="1"/>
</dbReference>
<dbReference type="EMBL" id="UOFS01000006">
    <property type="protein sequence ID" value="VAW91617.1"/>
    <property type="molecule type" value="Genomic_DNA"/>
</dbReference>
<feature type="transmembrane region" description="Helical" evidence="6">
    <location>
        <begin position="64"/>
        <end position="82"/>
    </location>
</feature>
<keyword evidence="3 6" id="KW-0812">Transmembrane</keyword>
<dbReference type="AlphaFoldDB" id="A0A3B0ZW82"/>
<name>A0A3B0ZW82_9ZZZZ</name>
<keyword evidence="5 6" id="KW-0472">Membrane</keyword>
<feature type="transmembrane region" description="Helical" evidence="6">
    <location>
        <begin position="304"/>
        <end position="321"/>
    </location>
</feature>
<dbReference type="GO" id="GO:0043190">
    <property type="term" value="C:ATP-binding cassette (ABC) transporter complex"/>
    <property type="evidence" value="ECO:0007669"/>
    <property type="project" value="InterPro"/>
</dbReference>
<proteinExistence type="predicted"/>
<protein>
    <recommendedName>
        <fullName evidence="8">Lipopolysaccharide export system permease protein LptG</fullName>
    </recommendedName>
</protein>
<comment type="subcellular location">
    <subcellularLocation>
        <location evidence="1">Cell membrane</location>
        <topology evidence="1">Multi-pass membrane protein</topology>
    </subcellularLocation>
</comment>
<feature type="transmembrane region" description="Helical" evidence="6">
    <location>
        <begin position="103"/>
        <end position="122"/>
    </location>
</feature>
<feature type="transmembrane region" description="Helical" evidence="6">
    <location>
        <begin position="274"/>
        <end position="292"/>
    </location>
</feature>
<evidence type="ECO:0000313" key="7">
    <source>
        <dbReference type="EMBL" id="VAW91617.1"/>
    </source>
</evidence>
<feature type="transmembrane region" description="Helical" evidence="6">
    <location>
        <begin position="12"/>
        <end position="32"/>
    </location>
</feature>
<keyword evidence="4 6" id="KW-1133">Transmembrane helix</keyword>
<accession>A0A3B0ZW82</accession>
<dbReference type="PANTHER" id="PTHR33529">
    <property type="entry name" value="SLR0882 PROTEIN-RELATED"/>
    <property type="match status" value="1"/>
</dbReference>
<dbReference type="GO" id="GO:0015920">
    <property type="term" value="P:lipopolysaccharide transport"/>
    <property type="evidence" value="ECO:0007669"/>
    <property type="project" value="TreeGrafter"/>
</dbReference>
<dbReference type="Pfam" id="PF03739">
    <property type="entry name" value="LptF_LptG"/>
    <property type="match status" value="1"/>
</dbReference>
<organism evidence="7">
    <name type="scientific">hydrothermal vent metagenome</name>
    <dbReference type="NCBI Taxonomy" id="652676"/>
    <lineage>
        <taxon>unclassified sequences</taxon>
        <taxon>metagenomes</taxon>
        <taxon>ecological metagenomes</taxon>
    </lineage>
</organism>
<dbReference type="InterPro" id="IPR030923">
    <property type="entry name" value="LptG"/>
</dbReference>
<sequence length="355" mass="39347">MVILDKYIRKVVVSNIAIVILVLTSLFAVINFSGEFNKIGQGNYTIWLAVQYTLLTLPTQAYEFIPVATLLGVMIGMGALANRSELIVIRASGVTLNRIIISVLKSAFIVILIGFLIGEFVAPSSKQYGQQLWLKALNRNASLNTNSGLWMRDADKYVHVQSVSTSGKLSGIEIFTFDENNAMKLATSAESATYSTDDGWLLNNVKKSFIENDKVSVQFLKVLQLDNLLPPDVIKIVSIEPAMLSVWRLYQYIKYLKSNGLDSSQYELSFWNKVVIPLSIFAMVMLAMPFIFGMGRGTSTGKRIVIGFLLGVAFFIGNRLMGQAGIANNIHPIFSAFTPSILIILVSSWVLHRSR</sequence>
<evidence type="ECO:0000256" key="3">
    <source>
        <dbReference type="ARBA" id="ARBA00022692"/>
    </source>
</evidence>
<gene>
    <name evidence="7" type="ORF">MNBD_GAMMA22-2781</name>
</gene>
<evidence type="ECO:0000256" key="6">
    <source>
        <dbReference type="SAM" id="Phobius"/>
    </source>
</evidence>
<feature type="transmembrane region" description="Helical" evidence="6">
    <location>
        <begin position="333"/>
        <end position="351"/>
    </location>
</feature>
<evidence type="ECO:0000256" key="2">
    <source>
        <dbReference type="ARBA" id="ARBA00022475"/>
    </source>
</evidence>
<evidence type="ECO:0008006" key="8">
    <source>
        <dbReference type="Google" id="ProtNLM"/>
    </source>
</evidence>
<evidence type="ECO:0000256" key="1">
    <source>
        <dbReference type="ARBA" id="ARBA00004651"/>
    </source>
</evidence>
<dbReference type="InterPro" id="IPR005495">
    <property type="entry name" value="LptG/LptF_permease"/>
</dbReference>
<keyword evidence="2" id="KW-1003">Cell membrane</keyword>
<dbReference type="NCBIfam" id="TIGR04408">
    <property type="entry name" value="LptG_lptG"/>
    <property type="match status" value="1"/>
</dbReference>
<evidence type="ECO:0000256" key="4">
    <source>
        <dbReference type="ARBA" id="ARBA00022989"/>
    </source>
</evidence>
<dbReference type="GO" id="GO:0055085">
    <property type="term" value="P:transmembrane transport"/>
    <property type="evidence" value="ECO:0007669"/>
    <property type="project" value="InterPro"/>
</dbReference>
<reference evidence="7" key="1">
    <citation type="submission" date="2018-06" db="EMBL/GenBank/DDBJ databases">
        <authorList>
            <person name="Zhirakovskaya E."/>
        </authorList>
    </citation>
    <scope>NUCLEOTIDE SEQUENCE</scope>
</reference>